<dbReference type="InterPro" id="IPR036526">
    <property type="entry name" value="C-N_Hydrolase_sf"/>
</dbReference>
<evidence type="ECO:0000256" key="1">
    <source>
        <dbReference type="ARBA" id="ARBA00022801"/>
    </source>
</evidence>
<name>A0ABN6D9Y7_9BURK</name>
<dbReference type="Gene3D" id="3.60.110.10">
    <property type="entry name" value="Carbon-nitrogen hydrolase"/>
    <property type="match status" value="1"/>
</dbReference>
<reference evidence="3 4" key="1">
    <citation type="journal article" date="2021" name="Microbiol. Spectr.">
        <title>A Single Bacterium Capable of Oxidation and Reduction of Iron at Circumneutral pH.</title>
        <authorList>
            <person name="Kato S."/>
            <person name="Ohkuma M."/>
        </authorList>
    </citation>
    <scope>NUCLEOTIDE SEQUENCE [LARGE SCALE GENOMIC DNA]</scope>
    <source>
        <strain evidence="3 4">MIZ03</strain>
    </source>
</reference>
<sequence length="257" mass="26999">MQSDTSPPLRIAAAQSTSVAGDITANMLIHTRFINAAHQAGVALLVFPELSLCGYELPLLRDVLLQPDDPRLAPIRALVQQTGMTVVLGAPFMQDEQAAPCIAAFTFFPDGSSSVYAKQHLHASEERYASPGRAGCQRHALRDESYALAICADTSHAVHAQAAADSGASLYLASVLVSEGGYVADAARLAQVARQLNMGVLMANHGGPSGSYVSAGQSAFWAPGGQQVVRTPGTGHFLLVAEKHADDWRGEVLALPA</sequence>
<keyword evidence="4" id="KW-1185">Reference proteome</keyword>
<dbReference type="PROSITE" id="PS50263">
    <property type="entry name" value="CN_HYDROLASE"/>
    <property type="match status" value="1"/>
</dbReference>
<dbReference type="PANTHER" id="PTHR43674">
    <property type="entry name" value="NITRILASE C965.09-RELATED"/>
    <property type="match status" value="1"/>
</dbReference>
<keyword evidence="1" id="KW-0378">Hydrolase</keyword>
<proteinExistence type="predicted"/>
<dbReference type="PANTHER" id="PTHR43674:SF2">
    <property type="entry name" value="BETA-UREIDOPROPIONASE"/>
    <property type="match status" value="1"/>
</dbReference>
<gene>
    <name evidence="3" type="ORF">MIZ03_1699</name>
</gene>
<evidence type="ECO:0000313" key="4">
    <source>
        <dbReference type="Proteomes" id="UP000824366"/>
    </source>
</evidence>
<protein>
    <recommendedName>
        <fullName evidence="2">CN hydrolase domain-containing protein</fullName>
    </recommendedName>
</protein>
<evidence type="ECO:0000313" key="3">
    <source>
        <dbReference type="EMBL" id="BCO26813.1"/>
    </source>
</evidence>
<organism evidence="3 4">
    <name type="scientific">Rhodoferax lithotrophicus</name>
    <dbReference type="NCBI Taxonomy" id="2798804"/>
    <lineage>
        <taxon>Bacteria</taxon>
        <taxon>Pseudomonadati</taxon>
        <taxon>Pseudomonadota</taxon>
        <taxon>Betaproteobacteria</taxon>
        <taxon>Burkholderiales</taxon>
        <taxon>Comamonadaceae</taxon>
        <taxon>Rhodoferax</taxon>
    </lineage>
</organism>
<dbReference type="InterPro" id="IPR050345">
    <property type="entry name" value="Aliph_Amidase/BUP"/>
</dbReference>
<dbReference type="CDD" id="cd07197">
    <property type="entry name" value="nitrilase"/>
    <property type="match status" value="1"/>
</dbReference>
<dbReference type="Proteomes" id="UP000824366">
    <property type="component" value="Chromosome"/>
</dbReference>
<accession>A0ABN6D9Y7</accession>
<feature type="domain" description="CN hydrolase" evidence="2">
    <location>
        <begin position="9"/>
        <end position="245"/>
    </location>
</feature>
<dbReference type="EMBL" id="AP024238">
    <property type="protein sequence ID" value="BCO26813.1"/>
    <property type="molecule type" value="Genomic_DNA"/>
</dbReference>
<dbReference type="SUPFAM" id="SSF56317">
    <property type="entry name" value="Carbon-nitrogen hydrolase"/>
    <property type="match status" value="1"/>
</dbReference>
<dbReference type="RefSeq" id="WP_223910856.1">
    <property type="nucleotide sequence ID" value="NZ_AP024238.1"/>
</dbReference>
<dbReference type="InterPro" id="IPR003010">
    <property type="entry name" value="C-N_Hydrolase"/>
</dbReference>
<dbReference type="Pfam" id="PF00795">
    <property type="entry name" value="CN_hydrolase"/>
    <property type="match status" value="1"/>
</dbReference>
<evidence type="ECO:0000259" key="2">
    <source>
        <dbReference type="PROSITE" id="PS50263"/>
    </source>
</evidence>